<evidence type="ECO:0000259" key="4">
    <source>
        <dbReference type="Pfam" id="PF08245"/>
    </source>
</evidence>
<dbReference type="EMBL" id="PFEK01000066">
    <property type="protein sequence ID" value="PJE67251.1"/>
    <property type="molecule type" value="Genomic_DNA"/>
</dbReference>
<dbReference type="GO" id="GO:0005737">
    <property type="term" value="C:cytoplasm"/>
    <property type="evidence" value="ECO:0007669"/>
    <property type="project" value="UniProtKB-SubCell"/>
</dbReference>
<dbReference type="GO" id="GO:0051301">
    <property type="term" value="P:cell division"/>
    <property type="evidence" value="ECO:0007669"/>
    <property type="project" value="UniProtKB-KW"/>
</dbReference>
<keyword evidence="2" id="KW-0573">Peptidoglycan synthesis</keyword>
<dbReference type="InterPro" id="IPR036565">
    <property type="entry name" value="Mur-like_cat_sf"/>
</dbReference>
<dbReference type="UniPathway" id="UPA00219"/>
<accession>A0A2M8L2T2</accession>
<protein>
    <recommendedName>
        <fullName evidence="7">UDP-N-acetylmuramoyl-L-alanyl-D-glutamate--2, 6-diaminopimelate ligase</fullName>
    </recommendedName>
</protein>
<dbReference type="InterPro" id="IPR004101">
    <property type="entry name" value="Mur_ligase_C"/>
</dbReference>
<name>A0A2M8L2T2_9BACT</name>
<dbReference type="GO" id="GO:0016881">
    <property type="term" value="F:acid-amino acid ligase activity"/>
    <property type="evidence" value="ECO:0007669"/>
    <property type="project" value="InterPro"/>
</dbReference>
<comment type="subcellular location">
    <subcellularLocation>
        <location evidence="2">Cytoplasm</location>
    </subcellularLocation>
</comment>
<evidence type="ECO:0000313" key="6">
    <source>
        <dbReference type="Proteomes" id="UP000231474"/>
    </source>
</evidence>
<dbReference type="PANTHER" id="PTHR23135">
    <property type="entry name" value="MUR LIGASE FAMILY MEMBER"/>
    <property type="match status" value="1"/>
</dbReference>
<comment type="caution">
    <text evidence="5">The sequence shown here is derived from an EMBL/GenBank/DDBJ whole genome shotgun (WGS) entry which is preliminary data.</text>
</comment>
<dbReference type="GO" id="GO:0005524">
    <property type="term" value="F:ATP binding"/>
    <property type="evidence" value="ECO:0007669"/>
    <property type="project" value="InterPro"/>
</dbReference>
<sequence>MGCNFYIGVLTNITHEHLDYHRTFENYRKAKAKLFKGVKFAILNKDDPSFSFIKKRVNPQAKVISYSIKKKATIWAERLRITSSGMEFLVHQGKKTFLSQVKIFGDYNVSNILAAIGAARAIGISWEDILSSIKNFSSVQGRMELIDKGQIFSVLVDFAHTPNALEKTLKTLKLLKNKHSRLIVVFGCAGERDFLKRPMMGEIATRLADLVVLTAEDPRTEDVNDIIDQITDGCKKAGGIEGKTFFRFPDRQEAINFAIQKLARKDDIVVICGKGHEKSMCFGKTEIAWSDQKAARKALKLI</sequence>
<dbReference type="GO" id="GO:0009252">
    <property type="term" value="P:peptidoglycan biosynthetic process"/>
    <property type="evidence" value="ECO:0007669"/>
    <property type="project" value="UniProtKB-UniPathway"/>
</dbReference>
<dbReference type="GO" id="GO:0071555">
    <property type="term" value="P:cell wall organization"/>
    <property type="evidence" value="ECO:0007669"/>
    <property type="project" value="UniProtKB-KW"/>
</dbReference>
<feature type="domain" description="Mur ligase central" evidence="4">
    <location>
        <begin position="3"/>
        <end position="119"/>
    </location>
</feature>
<dbReference type="InterPro" id="IPR005761">
    <property type="entry name" value="UDP-N-AcMur-Glu-dNH2Pim_ligase"/>
</dbReference>
<dbReference type="SUPFAM" id="SSF53244">
    <property type="entry name" value="MurD-like peptide ligases, peptide-binding domain"/>
    <property type="match status" value="1"/>
</dbReference>
<keyword evidence="2" id="KW-0131">Cell cycle</keyword>
<keyword evidence="2" id="KW-0133">Cell shape</keyword>
<dbReference type="InterPro" id="IPR036615">
    <property type="entry name" value="Mur_ligase_C_dom_sf"/>
</dbReference>
<evidence type="ECO:0008006" key="7">
    <source>
        <dbReference type="Google" id="ProtNLM"/>
    </source>
</evidence>
<dbReference type="GO" id="GO:0008360">
    <property type="term" value="P:regulation of cell shape"/>
    <property type="evidence" value="ECO:0007669"/>
    <property type="project" value="UniProtKB-KW"/>
</dbReference>
<dbReference type="AlphaFoldDB" id="A0A2M8L2T2"/>
<reference evidence="6" key="1">
    <citation type="submission" date="2017-09" db="EMBL/GenBank/DDBJ databases">
        <title>Depth-based differentiation of microbial function through sediment-hosted aquifers and enrichment of novel symbionts in the deep terrestrial subsurface.</title>
        <authorList>
            <person name="Probst A.J."/>
            <person name="Ladd B."/>
            <person name="Jarett J.K."/>
            <person name="Geller-Mcgrath D.E."/>
            <person name="Sieber C.M.K."/>
            <person name="Emerson J.B."/>
            <person name="Anantharaman K."/>
            <person name="Thomas B.C."/>
            <person name="Malmstrom R."/>
            <person name="Stieglmeier M."/>
            <person name="Klingl A."/>
            <person name="Woyke T."/>
            <person name="Ryan C.M."/>
            <person name="Banfield J.F."/>
        </authorList>
    </citation>
    <scope>NUCLEOTIDE SEQUENCE [LARGE SCALE GENOMIC DNA]</scope>
</reference>
<organism evidence="5 6">
    <name type="scientific">Candidatus Shapirobacteria bacterium CG10_big_fil_rev_8_21_14_0_10_40_9</name>
    <dbReference type="NCBI Taxonomy" id="1974888"/>
    <lineage>
        <taxon>Bacteria</taxon>
        <taxon>Candidatus Shapironibacteriota</taxon>
    </lineage>
</organism>
<comment type="pathway">
    <text evidence="2">Cell wall biogenesis; peptidoglycan biosynthesis.</text>
</comment>
<comment type="similarity">
    <text evidence="1">Belongs to the MurCDEF family. MurE subfamily.</text>
</comment>
<dbReference type="PANTHER" id="PTHR23135:SF4">
    <property type="entry name" value="UDP-N-ACETYLMURAMOYL-L-ALANYL-D-GLUTAMATE--2,6-DIAMINOPIMELATE LIGASE MURE HOMOLOG, CHLOROPLASTIC"/>
    <property type="match status" value="1"/>
</dbReference>
<gene>
    <name evidence="5" type="ORF">COU95_03420</name>
</gene>
<dbReference type="InterPro" id="IPR013221">
    <property type="entry name" value="Mur_ligase_cen"/>
</dbReference>
<dbReference type="Pfam" id="PF08245">
    <property type="entry name" value="Mur_ligase_M"/>
    <property type="match status" value="1"/>
</dbReference>
<dbReference type="Proteomes" id="UP000231474">
    <property type="component" value="Unassembled WGS sequence"/>
</dbReference>
<keyword evidence="2" id="KW-0961">Cell wall biogenesis/degradation</keyword>
<dbReference type="SUPFAM" id="SSF53623">
    <property type="entry name" value="MurD-like peptide ligases, catalytic domain"/>
    <property type="match status" value="1"/>
</dbReference>
<dbReference type="NCBIfam" id="TIGR01085">
    <property type="entry name" value="murE"/>
    <property type="match status" value="1"/>
</dbReference>
<dbReference type="Gene3D" id="3.90.190.20">
    <property type="entry name" value="Mur ligase, C-terminal domain"/>
    <property type="match status" value="1"/>
</dbReference>
<proteinExistence type="inferred from homology"/>
<evidence type="ECO:0000259" key="3">
    <source>
        <dbReference type="Pfam" id="PF02875"/>
    </source>
</evidence>
<keyword evidence="2" id="KW-0132">Cell division</keyword>
<evidence type="ECO:0000313" key="5">
    <source>
        <dbReference type="EMBL" id="PJE67251.1"/>
    </source>
</evidence>
<evidence type="ECO:0000256" key="1">
    <source>
        <dbReference type="ARBA" id="ARBA00005898"/>
    </source>
</evidence>
<dbReference type="Gene3D" id="3.40.1190.10">
    <property type="entry name" value="Mur-like, catalytic domain"/>
    <property type="match status" value="1"/>
</dbReference>
<feature type="domain" description="Mur ligase C-terminal" evidence="3">
    <location>
        <begin position="141"/>
        <end position="275"/>
    </location>
</feature>
<dbReference type="Pfam" id="PF02875">
    <property type="entry name" value="Mur_ligase_C"/>
    <property type="match status" value="1"/>
</dbReference>
<evidence type="ECO:0000256" key="2">
    <source>
        <dbReference type="RuleBase" id="RU004135"/>
    </source>
</evidence>